<dbReference type="OrthoDB" id="10473101at2759"/>
<keyword evidence="1" id="KW-1133">Transmembrane helix</keyword>
<dbReference type="EMBL" id="JYDH01000059">
    <property type="protein sequence ID" value="KRY35000.1"/>
    <property type="molecule type" value="Genomic_DNA"/>
</dbReference>
<name>A0A0V1BDS2_TRISP</name>
<keyword evidence="1" id="KW-0812">Transmembrane</keyword>
<keyword evidence="3" id="KW-1185">Reference proteome</keyword>
<dbReference type="InParanoid" id="A0A0V1BDS2"/>
<sequence>MDGISTNTPLAAIRNIQYYYLTINMMATKLMLTGIGLLWMACARSSIRLKAKSKSRSSQKRTVTHIWKDKTNIIQMKG</sequence>
<dbReference type="AlphaFoldDB" id="A0A0V1BDS2"/>
<comment type="caution">
    <text evidence="2">The sequence shown here is derived from an EMBL/GenBank/DDBJ whole genome shotgun (WGS) entry which is preliminary data.</text>
</comment>
<accession>A0A0V1BDS2</accession>
<evidence type="ECO:0000313" key="3">
    <source>
        <dbReference type="Proteomes" id="UP000054776"/>
    </source>
</evidence>
<gene>
    <name evidence="2" type="ORF">T01_13596</name>
</gene>
<protein>
    <submittedName>
        <fullName evidence="2">Uncharacterized protein</fullName>
    </submittedName>
</protein>
<organism evidence="2 3">
    <name type="scientific">Trichinella spiralis</name>
    <name type="common">Trichina worm</name>
    <dbReference type="NCBI Taxonomy" id="6334"/>
    <lineage>
        <taxon>Eukaryota</taxon>
        <taxon>Metazoa</taxon>
        <taxon>Ecdysozoa</taxon>
        <taxon>Nematoda</taxon>
        <taxon>Enoplea</taxon>
        <taxon>Dorylaimia</taxon>
        <taxon>Trichinellida</taxon>
        <taxon>Trichinellidae</taxon>
        <taxon>Trichinella</taxon>
    </lineage>
</organism>
<keyword evidence="1" id="KW-0472">Membrane</keyword>
<proteinExistence type="predicted"/>
<feature type="transmembrane region" description="Helical" evidence="1">
    <location>
        <begin position="18"/>
        <end position="42"/>
    </location>
</feature>
<dbReference type="Proteomes" id="UP000054776">
    <property type="component" value="Unassembled WGS sequence"/>
</dbReference>
<evidence type="ECO:0000313" key="2">
    <source>
        <dbReference type="EMBL" id="KRY35000.1"/>
    </source>
</evidence>
<reference evidence="2 3" key="1">
    <citation type="submission" date="2015-01" db="EMBL/GenBank/DDBJ databases">
        <title>Evolution of Trichinella species and genotypes.</title>
        <authorList>
            <person name="Korhonen P.K."/>
            <person name="Edoardo P."/>
            <person name="Giuseppe L.R."/>
            <person name="Gasser R.B."/>
        </authorList>
    </citation>
    <scope>NUCLEOTIDE SEQUENCE [LARGE SCALE GENOMIC DNA]</scope>
    <source>
        <strain evidence="2">ISS3</strain>
    </source>
</reference>
<evidence type="ECO:0000256" key="1">
    <source>
        <dbReference type="SAM" id="Phobius"/>
    </source>
</evidence>